<dbReference type="Proteomes" id="UP000812287">
    <property type="component" value="Unassembled WGS sequence"/>
</dbReference>
<sequence length="193" mass="22360">MNDDKHSFISLKAKVPRHRYLLPKLFGILQRRFRECPIDLIPFDTEIQDLYETFFRGLRELLQAPKNEILNPNGNGDLFRSLWYTITEWSTQLAVVLARCDSECLDESAIWVVLEELIYCLLRADEKYSREITCGPYILHHPASVHQSDPKLPPATSPRISPLKSPSCAFFKVSRIHRIDRICAIPRPQLIVS</sequence>
<protein>
    <submittedName>
        <fullName evidence="1">Uncharacterized protein</fullName>
    </submittedName>
</protein>
<evidence type="ECO:0000313" key="2">
    <source>
        <dbReference type="Proteomes" id="UP000812287"/>
    </source>
</evidence>
<organism evidence="1 2">
    <name type="scientific">Guyanagaster necrorhizus</name>
    <dbReference type="NCBI Taxonomy" id="856835"/>
    <lineage>
        <taxon>Eukaryota</taxon>
        <taxon>Fungi</taxon>
        <taxon>Dikarya</taxon>
        <taxon>Basidiomycota</taxon>
        <taxon>Agaricomycotina</taxon>
        <taxon>Agaricomycetes</taxon>
        <taxon>Agaricomycetidae</taxon>
        <taxon>Agaricales</taxon>
        <taxon>Marasmiineae</taxon>
        <taxon>Physalacriaceae</taxon>
        <taxon>Guyanagaster</taxon>
    </lineage>
</organism>
<dbReference type="AlphaFoldDB" id="A0A9P7VRV4"/>
<evidence type="ECO:0000313" key="1">
    <source>
        <dbReference type="EMBL" id="KAG7445682.1"/>
    </source>
</evidence>
<keyword evidence="2" id="KW-1185">Reference proteome</keyword>
<dbReference type="RefSeq" id="XP_043039182.1">
    <property type="nucleotide sequence ID" value="XM_043179924.1"/>
</dbReference>
<dbReference type="EMBL" id="MU250536">
    <property type="protein sequence ID" value="KAG7445682.1"/>
    <property type="molecule type" value="Genomic_DNA"/>
</dbReference>
<name>A0A9P7VRV4_9AGAR</name>
<reference evidence="1" key="1">
    <citation type="submission" date="2020-11" db="EMBL/GenBank/DDBJ databases">
        <title>Adaptations for nitrogen fixation in a non-lichenized fungal sporocarp promotes dispersal by wood-feeding termites.</title>
        <authorList>
            <consortium name="DOE Joint Genome Institute"/>
            <person name="Koch R.A."/>
            <person name="Yoon G."/>
            <person name="Arayal U."/>
            <person name="Lail K."/>
            <person name="Amirebrahimi M."/>
            <person name="Labutti K."/>
            <person name="Lipzen A."/>
            <person name="Riley R."/>
            <person name="Barry K."/>
            <person name="Henrissat B."/>
            <person name="Grigoriev I.V."/>
            <person name="Herr J.R."/>
            <person name="Aime M.C."/>
        </authorList>
    </citation>
    <scope>NUCLEOTIDE SEQUENCE</scope>
    <source>
        <strain evidence="1">MCA 3950</strain>
    </source>
</reference>
<proteinExistence type="predicted"/>
<comment type="caution">
    <text evidence="1">The sequence shown here is derived from an EMBL/GenBank/DDBJ whole genome shotgun (WGS) entry which is preliminary data.</text>
</comment>
<dbReference type="OrthoDB" id="265717at2759"/>
<accession>A0A9P7VRV4</accession>
<dbReference type="GeneID" id="66102220"/>
<gene>
    <name evidence="1" type="ORF">BT62DRAFT_173321</name>
</gene>